<evidence type="ECO:0000313" key="1">
    <source>
        <dbReference type="EMBL" id="GEP45024.1"/>
    </source>
</evidence>
<protein>
    <submittedName>
        <fullName evidence="1">Uncharacterized protein</fullName>
    </submittedName>
</protein>
<sequence length="54" mass="5669">MAVQGGDAFVETGEDEIGDAHSACYTACATRKVEKGGMIVSGERHGPFGKIMRP</sequence>
<proteinExistence type="predicted"/>
<accession>A0A512ME58</accession>
<gene>
    <name evidence="1" type="ORF">BGE01nite_43150</name>
</gene>
<name>A0A512ME58_9BACT</name>
<dbReference type="AlphaFoldDB" id="A0A512ME58"/>
<organism evidence="1 2">
    <name type="scientific">Brevifollis gellanilyticus</name>
    <dbReference type="NCBI Taxonomy" id="748831"/>
    <lineage>
        <taxon>Bacteria</taxon>
        <taxon>Pseudomonadati</taxon>
        <taxon>Verrucomicrobiota</taxon>
        <taxon>Verrucomicrobiia</taxon>
        <taxon>Verrucomicrobiales</taxon>
        <taxon>Verrucomicrobiaceae</taxon>
    </lineage>
</organism>
<evidence type="ECO:0000313" key="2">
    <source>
        <dbReference type="Proteomes" id="UP000321577"/>
    </source>
</evidence>
<comment type="caution">
    <text evidence="1">The sequence shown here is derived from an EMBL/GenBank/DDBJ whole genome shotgun (WGS) entry which is preliminary data.</text>
</comment>
<keyword evidence="2" id="KW-1185">Reference proteome</keyword>
<reference evidence="1 2" key="1">
    <citation type="submission" date="2019-07" db="EMBL/GenBank/DDBJ databases">
        <title>Whole genome shotgun sequence of Brevifollis gellanilyticus NBRC 108608.</title>
        <authorList>
            <person name="Hosoyama A."/>
            <person name="Uohara A."/>
            <person name="Ohji S."/>
            <person name="Ichikawa N."/>
        </authorList>
    </citation>
    <scope>NUCLEOTIDE SEQUENCE [LARGE SCALE GENOMIC DNA]</scope>
    <source>
        <strain evidence="1 2">NBRC 108608</strain>
    </source>
</reference>
<dbReference type="Proteomes" id="UP000321577">
    <property type="component" value="Unassembled WGS sequence"/>
</dbReference>
<dbReference type="EMBL" id="BKAG01000040">
    <property type="protein sequence ID" value="GEP45024.1"/>
    <property type="molecule type" value="Genomic_DNA"/>
</dbReference>